<accession>A0A5B9DVI4</accession>
<evidence type="ECO:0000313" key="3">
    <source>
        <dbReference type="Proteomes" id="UP000321807"/>
    </source>
</evidence>
<dbReference type="EMBL" id="CP042807">
    <property type="protein sequence ID" value="QEE23863.1"/>
    <property type="molecule type" value="Genomic_DNA"/>
</dbReference>
<proteinExistence type="predicted"/>
<gene>
    <name evidence="2" type="ORF">CS053_04545</name>
</gene>
<evidence type="ECO:0008006" key="4">
    <source>
        <dbReference type="Google" id="ProtNLM"/>
    </source>
</evidence>
<evidence type="ECO:0000313" key="2">
    <source>
        <dbReference type="EMBL" id="QEE23863.1"/>
    </source>
</evidence>
<feature type="signal peptide" evidence="1">
    <location>
        <begin position="1"/>
        <end position="25"/>
    </location>
</feature>
<dbReference type="AlphaFoldDB" id="A0A5B9DVI4"/>
<name>A0A5B9DVI4_9GAMM</name>
<protein>
    <recommendedName>
        <fullName evidence="4">Aspartyl protease</fullName>
    </recommendedName>
</protein>
<sequence>MAMVTGFLVAAALAAGPSATPLASAQVVPTTYEAGHFYATPETADGHRLRLQVDTGGGGNATMYWISAAAAKRLGLKTASCLLGKQPTPVAPLPDYRPGHGLPPPASNPCGNALLVAPKGTGDADGQLGGAYLSGGLVWTFDYPAKRLIAEGSAWRPDARAHATPLGFQRDDKGEMTDGFARITLHVDGQPLEMLLDTGATAHPSAAGEKASGTPTVNGIGVASYITTSVMNRWHKAHPGWRVVAKGDDLAGARYAARLIEVPRVDIAGWTVGPVWFTERPDTAFHDFMSSMMDKRVEGAAGGNIFQHFVMSIDYPHATAYFRCVRGCKAAATPPPAP</sequence>
<dbReference type="Proteomes" id="UP000321807">
    <property type="component" value="Chromosome"/>
</dbReference>
<evidence type="ECO:0000256" key="1">
    <source>
        <dbReference type="SAM" id="SignalP"/>
    </source>
</evidence>
<keyword evidence="1" id="KW-0732">Signal</keyword>
<reference evidence="2 3" key="1">
    <citation type="submission" date="2019-08" db="EMBL/GenBank/DDBJ databases">
        <title>Complete genome sequence of Rhodanobacter glycinis strain T01E-68 isolated from tomato root.</title>
        <authorList>
            <person name="Weon H.-Y."/>
            <person name="Lee S.A."/>
        </authorList>
    </citation>
    <scope>NUCLEOTIDE SEQUENCE [LARGE SCALE GENOMIC DNA]</scope>
    <source>
        <strain evidence="2 3">T01E-68</strain>
    </source>
</reference>
<organism evidence="2 3">
    <name type="scientific">Rhodanobacter glycinis</name>
    <dbReference type="NCBI Taxonomy" id="582702"/>
    <lineage>
        <taxon>Bacteria</taxon>
        <taxon>Pseudomonadati</taxon>
        <taxon>Pseudomonadota</taxon>
        <taxon>Gammaproteobacteria</taxon>
        <taxon>Lysobacterales</taxon>
        <taxon>Rhodanobacteraceae</taxon>
        <taxon>Rhodanobacter</taxon>
    </lineage>
</organism>
<dbReference type="KEGG" id="rgl:CS053_04545"/>
<dbReference type="RefSeq" id="WP_147626533.1">
    <property type="nucleotide sequence ID" value="NZ_CP042807.1"/>
</dbReference>
<feature type="chain" id="PRO_5022728707" description="Aspartyl protease" evidence="1">
    <location>
        <begin position="26"/>
        <end position="338"/>
    </location>
</feature>